<dbReference type="InterPro" id="IPR036116">
    <property type="entry name" value="FN3_sf"/>
</dbReference>
<dbReference type="InterPro" id="IPR013783">
    <property type="entry name" value="Ig-like_fold"/>
</dbReference>
<dbReference type="Gene3D" id="2.60.40.3630">
    <property type="match status" value="1"/>
</dbReference>
<accession>A0A942TMY2</accession>
<dbReference type="CDD" id="cd00063">
    <property type="entry name" value="FN3"/>
    <property type="match status" value="2"/>
</dbReference>
<dbReference type="InterPro" id="IPR022038">
    <property type="entry name" value="Ig-like_bact"/>
</dbReference>
<dbReference type="EMBL" id="JAGYPJ010000001">
    <property type="protein sequence ID" value="MBS4200530.1"/>
    <property type="molecule type" value="Genomic_DNA"/>
</dbReference>
<feature type="domain" description="Fibronectin type-III" evidence="2">
    <location>
        <begin position="957"/>
        <end position="1052"/>
    </location>
</feature>
<comment type="subcellular location">
    <subcellularLocation>
        <location evidence="1">Cell envelope</location>
    </subcellularLocation>
</comment>
<dbReference type="NCBIfam" id="TIGR02543">
    <property type="entry name" value="List_Bact_rpt"/>
    <property type="match status" value="1"/>
</dbReference>
<evidence type="ECO:0000313" key="4">
    <source>
        <dbReference type="Proteomes" id="UP000682713"/>
    </source>
</evidence>
<gene>
    <name evidence="3" type="ORF">KHA93_12905</name>
</gene>
<proteinExistence type="predicted"/>
<dbReference type="InterPro" id="IPR013378">
    <property type="entry name" value="InlB-like_B-rpt"/>
</dbReference>
<dbReference type="SUPFAM" id="SSF49265">
    <property type="entry name" value="Fibronectin type III"/>
    <property type="match status" value="3"/>
</dbReference>
<dbReference type="Gene3D" id="2.160.20.110">
    <property type="match status" value="2"/>
</dbReference>
<sequence length="1330" mass="143764">MERFRVLWFIFVLVGAFLTAHLHVAKAVTEVPEGYIGIYTADDLDRVRENLSAKYILMNDIDLIEKYSTGWMPIGSEETAFTGVFDGNGKKISGLTIKQKATSIKNVSVGLFSHIQNGEIRNLSLSSVHITLEMVNNSDENNTLESNVFAGSLAGDIQNSTVINTSVNASISITANNNFVFYSINSNISVGGIVGKSFNTSFTDCKSSGEIKTNSINRSGNKAVTSRDAAGGIVGDATLTTFNNCENTATVGGDSFSSEKDATRYRGSAGGILGNGQQSSIVNSRNLGLVNGSSTSSDISMGIGGIIGRGSDMTIIHSVNEGTIKAKENFQYNYTSYSLGLNTGGIIGELQKGNVENSVNKGGINGGNTGGIAGLVNSGEFLNCQNEGQVMGENASAGIVASLNGSTISQSRNNGEISGGMAGGLAGDAYASTVTESSNEGTISGDWIGGIVGTIYGTVKYPASVSKSFNTSNLQGNKVGGVVGHLSYASITDSYNMGHIVASFMGGGIVGSSEGKTIITRTYNIGGISPDGTFSPSYSGAILGGSSDEWSAENRLIKASYYLDSAVNFDHNDQGKQGINKETFNEMKNILTYAGFDFESVWKLDKNSDYPFPQLIDNNAPTIEKNIGTLIKSGPVKTTYVKGEDLDLTGMVVSVRTSFGNELDVTVTEDMVRGYDREQSGKQLVTVTYDGFITTFDVYVKDKFKVVFKDTGGYELKTEYVPEGEAATAPEVPAIPGMTFIGWDKQFDQVTSDLYITALYEVNDQVVTFLDYDGNVLETKIVKYASTVDAPTAPAVPGYTFFGWEQSLSGIYSDLTVKPIYKRNQYKVYFIDDRGSVINLEDVYEGEAATAPEPPIKEGYMFTGWDNDFSHITSDMIVTAQFKQNEYKVIFMDGTKVLFEQNYKHKSKVLAPEDPVKPDYTFIGWYLDPKFEKLYEFTQGITEDLIVYAKFMKNTGTPQNVTVVSEGYDKLKIKWNKADEANGYEIYRATSSNGTYSLIGTITSGNTITYTNSNLTTGNTYFYKVRAYQVLDGKKVYSPFSAIASGKPILSKVGSVNAVSAGFDKIKTSWAKVAGASGFEVYRSNLKSGTCSLVATLTSGSSLTYTNGGLQTGTTYYYKVREYRVVNGKKVYSSYSDIISGKPILSKVTSVQAVSAGYDKIKTSWAKVTGASGYEVYRSNSKNGTYGRVATLTNGSSITYTNGSLQTGTTYYYKVRSYRTVNDKKIYGAFSSIVSTKPLLSKPLKVSAKKMTSTSVKISWSKVSGATGYEVYRSTSKNGKASKLGTLKTISFINKSLSKNKAYYYKVRAYRTVNGKKVYSSDSIVIAYKN</sequence>
<name>A0A942TMY2_9BACI</name>
<dbReference type="InterPro" id="IPR011493">
    <property type="entry name" value="GLUG"/>
</dbReference>
<dbReference type="Pfam" id="PF07581">
    <property type="entry name" value="Glug"/>
    <property type="match status" value="1"/>
</dbReference>
<evidence type="ECO:0000259" key="2">
    <source>
        <dbReference type="PROSITE" id="PS50853"/>
    </source>
</evidence>
<evidence type="ECO:0000313" key="3">
    <source>
        <dbReference type="EMBL" id="MBS4200530.1"/>
    </source>
</evidence>
<feature type="domain" description="Fibronectin type-III" evidence="2">
    <location>
        <begin position="1147"/>
        <end position="1244"/>
    </location>
</feature>
<dbReference type="InterPro" id="IPR003961">
    <property type="entry name" value="FN3_dom"/>
</dbReference>
<dbReference type="Proteomes" id="UP000682713">
    <property type="component" value="Unassembled WGS sequence"/>
</dbReference>
<organism evidence="3 4">
    <name type="scientific">Lederbergia citrisecunda</name>
    <dbReference type="NCBI Taxonomy" id="2833583"/>
    <lineage>
        <taxon>Bacteria</taxon>
        <taxon>Bacillati</taxon>
        <taxon>Bacillota</taxon>
        <taxon>Bacilli</taxon>
        <taxon>Bacillales</taxon>
        <taxon>Bacillaceae</taxon>
        <taxon>Lederbergia</taxon>
    </lineage>
</organism>
<dbReference type="SMART" id="SM00060">
    <property type="entry name" value="FN3"/>
    <property type="match status" value="4"/>
</dbReference>
<dbReference type="GO" id="GO:0030313">
    <property type="term" value="C:cell envelope"/>
    <property type="evidence" value="ECO:0007669"/>
    <property type="project" value="UniProtKB-SubCell"/>
</dbReference>
<dbReference type="Pfam" id="PF09479">
    <property type="entry name" value="Flg_new"/>
    <property type="match status" value="4"/>
</dbReference>
<dbReference type="Gene3D" id="2.60.40.10">
    <property type="entry name" value="Immunoglobulins"/>
    <property type="match status" value="4"/>
</dbReference>
<evidence type="ECO:0000256" key="1">
    <source>
        <dbReference type="ARBA" id="ARBA00004196"/>
    </source>
</evidence>
<protein>
    <submittedName>
        <fullName evidence="3">InlB B-repeat-containing protein</fullName>
    </submittedName>
</protein>
<dbReference type="Gene3D" id="2.60.40.4270">
    <property type="entry name" value="Listeria-Bacteroides repeat domain"/>
    <property type="match status" value="2"/>
</dbReference>
<dbReference type="Pfam" id="PF07523">
    <property type="entry name" value="Big_3"/>
    <property type="match status" value="1"/>
</dbReference>
<reference evidence="3 4" key="1">
    <citation type="submission" date="2021-05" db="EMBL/GenBank/DDBJ databases">
        <title>Novel Bacillus species.</title>
        <authorList>
            <person name="Liu G."/>
        </authorList>
    </citation>
    <scope>NUCLEOTIDE SEQUENCE [LARGE SCALE GENOMIC DNA]</scope>
    <source>
        <strain evidence="3 4">FJAT-49732</strain>
    </source>
</reference>
<comment type="caution">
    <text evidence="3">The sequence shown here is derived from an EMBL/GenBank/DDBJ whole genome shotgun (WGS) entry which is preliminary data.</text>
</comment>
<dbReference type="PROSITE" id="PS50853">
    <property type="entry name" value="FN3"/>
    <property type="match status" value="2"/>
</dbReference>
<keyword evidence="4" id="KW-1185">Reference proteome</keyword>
<dbReference type="InterPro" id="IPR042229">
    <property type="entry name" value="Listeria/Bacterioides_rpt_sf"/>
</dbReference>
<dbReference type="RefSeq" id="WP_213111102.1">
    <property type="nucleotide sequence ID" value="NZ_JAGYPJ010000001.1"/>
</dbReference>